<name>A0A1V1P3A6_9BACT</name>
<dbReference type="Proteomes" id="UP000189670">
    <property type="component" value="Unassembled WGS sequence"/>
</dbReference>
<reference evidence="2" key="1">
    <citation type="submission" date="2012-11" db="EMBL/GenBank/DDBJ databases">
        <authorList>
            <person name="Lucero-Rivera Y.E."/>
            <person name="Tovar-Ramirez D."/>
        </authorList>
    </citation>
    <scope>NUCLEOTIDE SEQUENCE [LARGE SCALE GENOMIC DNA]</scope>
    <source>
        <strain evidence="2">Araruama</strain>
    </source>
</reference>
<dbReference type="EMBL" id="ATBP01000700">
    <property type="protein sequence ID" value="ETR69236.1"/>
    <property type="molecule type" value="Genomic_DNA"/>
</dbReference>
<dbReference type="AlphaFoldDB" id="A0A1V1P3A6"/>
<evidence type="ECO:0000313" key="2">
    <source>
        <dbReference type="Proteomes" id="UP000189670"/>
    </source>
</evidence>
<sequence>MKQVAKRGKTICEEIDKFLGDDHANGKGLIAKYHQLTRGLNEIKERLSDKERYFSNNIDYATIKTLYRDGDIDEWYNIWLGATEDDQNKNLNTVSKQILSTIFKVSSVTEALQYIQNNSNEVIEEQIMNECRLFFANHERQPSALEMLMDDSRCSLQNRRNLIQSAYKRAKVWLKPTVNVDQVQFRVTPFQKPYLIGVDTNDAVRFTEFSDMLKICNIQVISDPNLKILAKEKSSIIFYNELGGATAFYPSSVTDVNGLKTQYDKFCGNPKSFNPDNQEDIHIHRNRFQFNDIIPKTLVQINKYESAIRAFVLAKLLGILKVFEDKNEDGTITNIHSYEYQQTDIITDEVDLGDDYASVDILYRDTNPEYESHRKKLFDQIENTIELLKEHKLIYVYHLLIDFYLEHVYPTTRTGDQMTNRKKASPFHAALEYERNVRIPEELLSSEIEYKQLKNALNRTKSKFKSKKLSYDEYMLALKPFIKYQGKYKVTKKTTYGTEFVLKKIPVLNMDGILRKGSAAKEDDGAPMIQKKRKM</sequence>
<proteinExistence type="predicted"/>
<accession>A0A1V1P3A6</accession>
<evidence type="ECO:0000313" key="1">
    <source>
        <dbReference type="EMBL" id="ETR69236.1"/>
    </source>
</evidence>
<organism evidence="1 2">
    <name type="scientific">Candidatus Magnetoglobus multicellularis str. Araruama</name>
    <dbReference type="NCBI Taxonomy" id="890399"/>
    <lineage>
        <taxon>Bacteria</taxon>
        <taxon>Pseudomonadati</taxon>
        <taxon>Thermodesulfobacteriota</taxon>
        <taxon>Desulfobacteria</taxon>
        <taxon>Desulfobacterales</taxon>
        <taxon>Desulfobacteraceae</taxon>
        <taxon>Candidatus Magnetoglobus</taxon>
    </lineage>
</organism>
<protein>
    <submittedName>
        <fullName evidence="1">Uncharacterized protein</fullName>
    </submittedName>
</protein>
<gene>
    <name evidence="1" type="ORF">OMM_04065</name>
</gene>
<comment type="caution">
    <text evidence="1">The sequence shown here is derived from an EMBL/GenBank/DDBJ whole genome shotgun (WGS) entry which is preliminary data.</text>
</comment>